<dbReference type="GO" id="GO:0046353">
    <property type="term" value="F:aminoglycoside 3-N-acetyltransferase activity"/>
    <property type="evidence" value="ECO:0007669"/>
    <property type="project" value="UniProtKB-EC"/>
</dbReference>
<dbReference type="PANTHER" id="PTHR11104">
    <property type="entry name" value="AMINOGLYCOSIDE N3-ACETYLTRANSFERASE"/>
    <property type="match status" value="1"/>
</dbReference>
<dbReference type="KEGG" id="ccb:Clocel_2658"/>
<evidence type="ECO:0000256" key="3">
    <source>
        <dbReference type="ARBA" id="ARBA00023315"/>
    </source>
</evidence>
<accession>D9SRC9</accession>
<name>D9SRC9_CLOC7</name>
<dbReference type="RefSeq" id="WP_010074473.1">
    <property type="nucleotide sequence ID" value="NC_014393.1"/>
</dbReference>
<evidence type="ECO:0000256" key="4">
    <source>
        <dbReference type="RuleBase" id="RU365031"/>
    </source>
</evidence>
<evidence type="ECO:0000313" key="6">
    <source>
        <dbReference type="Proteomes" id="UP000002730"/>
    </source>
</evidence>
<sequence length="260" mass="29462">MYTKQDLKNMIKEMGIDSTDTVFIHSSMKSIGEVLGGANTVLDSFMEYLVNGLLIIPTHTWKSMSESHNEYDPSKEPSCVGILTNLFMKKEGVIRSLHPTHSVAAYGNDSIEYVKGEEDVATPCAVGGCYDRLRERNAKILLLGVNHIRNTFIHCVEEILQVPNRFTEKPVLFKIVMPDGSLKESHVYRHYNKTTAHISEAYTKLEQAFYDNNVAKQVKFGDAVCILCDANGIFEVTKKVLSHQINCLMELDEIPKEWWL</sequence>
<dbReference type="Proteomes" id="UP000002730">
    <property type="component" value="Chromosome"/>
</dbReference>
<dbReference type="STRING" id="573061.Clocel_2658"/>
<dbReference type="HOGENOM" id="CLU_060091_0_0_9"/>
<dbReference type="SUPFAM" id="SSF110710">
    <property type="entry name" value="TTHA0583/YokD-like"/>
    <property type="match status" value="1"/>
</dbReference>
<dbReference type="InterPro" id="IPR003679">
    <property type="entry name" value="Amioglycoside_AcTrfase"/>
</dbReference>
<dbReference type="GO" id="GO:0046677">
    <property type="term" value="P:response to antibiotic"/>
    <property type="evidence" value="ECO:0007669"/>
    <property type="project" value="UniProtKB-KW"/>
</dbReference>
<dbReference type="Pfam" id="PF02522">
    <property type="entry name" value="Antibiotic_NAT"/>
    <property type="match status" value="1"/>
</dbReference>
<keyword evidence="3 4" id="KW-0012">Acyltransferase</keyword>
<dbReference type="OrthoDB" id="7330654at2"/>
<gene>
    <name evidence="5" type="ordered locus">Clocel_2658</name>
</gene>
<keyword evidence="6" id="KW-1185">Reference proteome</keyword>
<evidence type="ECO:0000256" key="1">
    <source>
        <dbReference type="ARBA" id="ARBA00006383"/>
    </source>
</evidence>
<dbReference type="AlphaFoldDB" id="D9SRC9"/>
<comment type="catalytic activity">
    <reaction evidence="4">
        <text>a 2-deoxystreptamine antibiotic + acetyl-CoA = an N(3)-acetyl-2-deoxystreptamine antibiotic + CoA + H(+)</text>
        <dbReference type="Rhea" id="RHEA:12665"/>
        <dbReference type="ChEBI" id="CHEBI:15378"/>
        <dbReference type="ChEBI" id="CHEBI:57287"/>
        <dbReference type="ChEBI" id="CHEBI:57288"/>
        <dbReference type="ChEBI" id="CHEBI:57921"/>
        <dbReference type="ChEBI" id="CHEBI:77452"/>
        <dbReference type="EC" id="2.3.1.81"/>
    </reaction>
</comment>
<keyword evidence="2 4" id="KW-0808">Transferase</keyword>
<organism evidence="5 6">
    <name type="scientific">Clostridium cellulovorans (strain ATCC 35296 / DSM 3052 / OCM 3 / 743B)</name>
    <dbReference type="NCBI Taxonomy" id="573061"/>
    <lineage>
        <taxon>Bacteria</taxon>
        <taxon>Bacillati</taxon>
        <taxon>Bacillota</taxon>
        <taxon>Clostridia</taxon>
        <taxon>Eubacteriales</taxon>
        <taxon>Clostridiaceae</taxon>
        <taxon>Clostridium</taxon>
    </lineage>
</organism>
<proteinExistence type="inferred from homology"/>
<evidence type="ECO:0000313" key="5">
    <source>
        <dbReference type="EMBL" id="ADL52358.1"/>
    </source>
</evidence>
<dbReference type="PANTHER" id="PTHR11104:SF0">
    <property type="entry name" value="SPBETA PROPHAGE-DERIVED AMINOGLYCOSIDE N(3')-ACETYLTRANSFERASE-LIKE PROTEIN YOKD"/>
    <property type="match status" value="1"/>
</dbReference>
<evidence type="ECO:0000256" key="2">
    <source>
        <dbReference type="ARBA" id="ARBA00022679"/>
    </source>
</evidence>
<dbReference type="EMBL" id="CP002160">
    <property type="protein sequence ID" value="ADL52358.1"/>
    <property type="molecule type" value="Genomic_DNA"/>
</dbReference>
<comment type="similarity">
    <text evidence="1 4">Belongs to the antibiotic N-acetyltransferase family.</text>
</comment>
<reference evidence="5 6" key="1">
    <citation type="submission" date="2010-08" db="EMBL/GenBank/DDBJ databases">
        <title>Complete sequence of Clostridium cellulovorans 743B.</title>
        <authorList>
            <consortium name="US DOE Joint Genome Institute"/>
            <person name="Lucas S."/>
            <person name="Copeland A."/>
            <person name="Lapidus A."/>
            <person name="Cheng J.-F."/>
            <person name="Bruce D."/>
            <person name="Goodwin L."/>
            <person name="Pitluck S."/>
            <person name="Chertkov O."/>
            <person name="Detter J.C."/>
            <person name="Han C."/>
            <person name="Tapia R."/>
            <person name="Land M."/>
            <person name="Hauser L."/>
            <person name="Chang Y.-J."/>
            <person name="Jeffries C."/>
            <person name="Kyrpides N."/>
            <person name="Ivanova N."/>
            <person name="Mikhailova N."/>
            <person name="Hemme C.L."/>
            <person name="Woyke T."/>
        </authorList>
    </citation>
    <scope>NUCLEOTIDE SEQUENCE [LARGE SCALE GENOMIC DNA]</scope>
    <source>
        <strain evidence="6">ATCC 35296 / DSM 3052 / OCM 3 / 743B</strain>
    </source>
</reference>
<protein>
    <recommendedName>
        <fullName evidence="4">Aminoglycoside N(3)-acetyltransferase</fullName>
        <ecNumber evidence="4">2.3.1.-</ecNumber>
    </recommendedName>
</protein>
<dbReference type="eggNOG" id="COG2746">
    <property type="taxonomic scope" value="Bacteria"/>
</dbReference>
<dbReference type="EC" id="2.3.1.-" evidence="4"/>
<keyword evidence="4" id="KW-0046">Antibiotic resistance</keyword>
<dbReference type="InterPro" id="IPR028345">
    <property type="entry name" value="Antibiotic_NAT-like"/>
</dbReference>